<dbReference type="InterPro" id="IPR049381">
    <property type="entry name" value="UbiD-like_C"/>
</dbReference>
<dbReference type="PANTHER" id="PTHR30108">
    <property type="entry name" value="3-OCTAPRENYL-4-HYDROXYBENZOATE CARBOXY-LYASE-RELATED"/>
    <property type="match status" value="1"/>
</dbReference>
<gene>
    <name evidence="4" type="ORF">G3N55_11655</name>
</gene>
<dbReference type="RefSeq" id="WP_163299765.1">
    <property type="nucleotide sequence ID" value="NZ_JAAGRR010000187.1"/>
</dbReference>
<protein>
    <submittedName>
        <fullName evidence="4">UbiD family decarboxylase</fullName>
    </submittedName>
</protein>
<dbReference type="PANTHER" id="PTHR30108:SF17">
    <property type="entry name" value="FERULIC ACID DECARBOXYLASE 1"/>
    <property type="match status" value="1"/>
</dbReference>
<evidence type="ECO:0000259" key="3">
    <source>
        <dbReference type="Pfam" id="PF20696"/>
    </source>
</evidence>
<dbReference type="InterPro" id="IPR049383">
    <property type="entry name" value="UbiD-like_N"/>
</dbReference>
<dbReference type="AlphaFoldDB" id="A0A6N9TSW4"/>
<feature type="domain" description="3-octaprenyl-4-hydroxybenzoate carboxy-lyase-like Rift-related" evidence="1">
    <location>
        <begin position="100"/>
        <end position="301"/>
    </location>
</feature>
<organism evidence="4 5">
    <name type="scientific">Dissulfurirhabdus thermomarina</name>
    <dbReference type="NCBI Taxonomy" id="1765737"/>
    <lineage>
        <taxon>Bacteria</taxon>
        <taxon>Deltaproteobacteria</taxon>
        <taxon>Dissulfurirhabdaceae</taxon>
        <taxon>Dissulfurirhabdus</taxon>
    </lineage>
</organism>
<dbReference type="GO" id="GO:0005829">
    <property type="term" value="C:cytosol"/>
    <property type="evidence" value="ECO:0007669"/>
    <property type="project" value="TreeGrafter"/>
</dbReference>
<proteinExistence type="predicted"/>
<dbReference type="InterPro" id="IPR002830">
    <property type="entry name" value="UbiD"/>
</dbReference>
<evidence type="ECO:0000259" key="1">
    <source>
        <dbReference type="Pfam" id="PF01977"/>
    </source>
</evidence>
<evidence type="ECO:0000313" key="4">
    <source>
        <dbReference type="EMBL" id="NDY43490.1"/>
    </source>
</evidence>
<feature type="domain" description="3-octaprenyl-4-hydroxybenzoate carboxy-lyase-like C-terminal" evidence="3">
    <location>
        <begin position="307"/>
        <end position="389"/>
    </location>
</feature>
<accession>A0A6N9TSW4</accession>
<dbReference type="Pfam" id="PF20696">
    <property type="entry name" value="UbiD_C"/>
    <property type="match status" value="1"/>
</dbReference>
<dbReference type="GO" id="GO:0008694">
    <property type="term" value="F:4-hydroxy-3-polyprenylbenzoate decarboxylase activity"/>
    <property type="evidence" value="ECO:0007669"/>
    <property type="project" value="TreeGrafter"/>
</dbReference>
<dbReference type="Pfam" id="PF20695">
    <property type="entry name" value="UbiD_N"/>
    <property type="match status" value="1"/>
</dbReference>
<feature type="domain" description="3-octaprenyl-4-hydroxybenzoate carboxy-lyase-like N-terminal" evidence="2">
    <location>
        <begin position="7"/>
        <end position="81"/>
    </location>
</feature>
<dbReference type="Gene3D" id="3.40.1670.10">
    <property type="entry name" value="UbiD C-terminal domain-like"/>
    <property type="match status" value="1"/>
</dbReference>
<dbReference type="Proteomes" id="UP000469346">
    <property type="component" value="Unassembled WGS sequence"/>
</dbReference>
<dbReference type="EMBL" id="JAAGRR010000187">
    <property type="protein sequence ID" value="NDY43490.1"/>
    <property type="molecule type" value="Genomic_DNA"/>
</dbReference>
<reference evidence="4 5" key="1">
    <citation type="submission" date="2020-02" db="EMBL/GenBank/DDBJ databases">
        <title>Comparative genomics of sulfur disproportionating microorganisms.</title>
        <authorList>
            <person name="Ward L.M."/>
            <person name="Bertran E."/>
            <person name="Johnston D.T."/>
        </authorList>
    </citation>
    <scope>NUCLEOTIDE SEQUENCE [LARGE SCALE GENOMIC DNA]</scope>
    <source>
        <strain evidence="4 5">DSM 100025</strain>
    </source>
</reference>
<evidence type="ECO:0000259" key="2">
    <source>
        <dbReference type="Pfam" id="PF20695"/>
    </source>
</evidence>
<keyword evidence="5" id="KW-1185">Reference proteome</keyword>
<dbReference type="Pfam" id="PF01977">
    <property type="entry name" value="UbiD"/>
    <property type="match status" value="1"/>
</dbReference>
<comment type="caution">
    <text evidence="4">The sequence shown here is derived from an EMBL/GenBank/DDBJ whole genome shotgun (WGS) entry which is preliminary data.</text>
</comment>
<dbReference type="InterPro" id="IPR048304">
    <property type="entry name" value="UbiD_Rift_dom"/>
</dbReference>
<dbReference type="GO" id="GO:0006744">
    <property type="term" value="P:ubiquinone biosynthetic process"/>
    <property type="evidence" value="ECO:0007669"/>
    <property type="project" value="TreeGrafter"/>
</dbReference>
<sequence>MELRDFLSALEVEGELVRIPDRVSPRLEIGEVTRRVAAAGGPALLFERPGDFDIPVATNLFGTARRMAAALGVSDLGDLGDRFLRFLDLDPAARRSLVTEVDEAAAPCREVVRDGRAADLGELPVPLAWPGDGGPFLTLPVVLTRHPETGEVNAGMYRVQVFDARTAGLGCHPASGAAAHVRAAEAGGRPLDVAVALGPATALTYAATVPLPPGLDELSLAGFLQGAPVAVVPGRTVDVAVPAGAEIVVEGRIQPGERRPVGPAGNHTGRYAPAVSAPVIRVTAVTRRDRAVLPATQVGPPPQEDRWFVRATERLFLPWWRRRYPGLLDVHLPEEGLFGHIALVRVARGHGRDVLRSLFSAPFLGGFKLIAAFDEEVDLRDPSQVLWRLGADLD</sequence>
<evidence type="ECO:0000313" key="5">
    <source>
        <dbReference type="Proteomes" id="UP000469346"/>
    </source>
</evidence>
<name>A0A6N9TSW4_DISTH</name>
<dbReference type="NCBIfam" id="TIGR00148">
    <property type="entry name" value="UbiD family decarboxylase"/>
    <property type="match status" value="1"/>
</dbReference>
<dbReference type="SUPFAM" id="SSF143968">
    <property type="entry name" value="UbiD C-terminal domain-like"/>
    <property type="match status" value="1"/>
</dbReference>
<feature type="non-terminal residue" evidence="4">
    <location>
        <position position="394"/>
    </location>
</feature>
<dbReference type="SUPFAM" id="SSF50475">
    <property type="entry name" value="FMN-binding split barrel"/>
    <property type="match status" value="1"/>
</dbReference>